<dbReference type="PANTHER" id="PTHR47950">
    <property type="entry name" value="CYTOCHROME P450, FAMILY 76, SUBFAMILY C, POLYPEPTIDE 5-RELATED"/>
    <property type="match status" value="1"/>
</dbReference>
<evidence type="ECO:0000313" key="2">
    <source>
        <dbReference type="EMBL" id="KAH0465756.1"/>
    </source>
</evidence>
<protein>
    <recommendedName>
        <fullName evidence="4">Cytochrome P450</fullName>
    </recommendedName>
</protein>
<accession>A0AAV7HAZ0</accession>
<keyword evidence="3" id="KW-1185">Reference proteome</keyword>
<comment type="caution">
    <text evidence="2">The sequence shown here is derived from an EMBL/GenBank/DDBJ whole genome shotgun (WGS) entry which is preliminary data.</text>
</comment>
<organism evidence="2 3">
    <name type="scientific">Dendrobium chrysotoxum</name>
    <name type="common">Orchid</name>
    <dbReference type="NCBI Taxonomy" id="161865"/>
    <lineage>
        <taxon>Eukaryota</taxon>
        <taxon>Viridiplantae</taxon>
        <taxon>Streptophyta</taxon>
        <taxon>Embryophyta</taxon>
        <taxon>Tracheophyta</taxon>
        <taxon>Spermatophyta</taxon>
        <taxon>Magnoliopsida</taxon>
        <taxon>Liliopsida</taxon>
        <taxon>Asparagales</taxon>
        <taxon>Orchidaceae</taxon>
        <taxon>Epidendroideae</taxon>
        <taxon>Malaxideae</taxon>
        <taxon>Dendrobiinae</taxon>
        <taxon>Dendrobium</taxon>
    </lineage>
</organism>
<dbReference type="PANTHER" id="PTHR47950:SF48">
    <property type="entry name" value="CYTOCHROME P450 FAMILY PROTEIN, EXPRESSED"/>
    <property type="match status" value="1"/>
</dbReference>
<dbReference type="GO" id="GO:0005506">
    <property type="term" value="F:iron ion binding"/>
    <property type="evidence" value="ECO:0007669"/>
    <property type="project" value="InterPro"/>
</dbReference>
<dbReference type="InterPro" id="IPR036396">
    <property type="entry name" value="Cyt_P450_sf"/>
</dbReference>
<dbReference type="EMBL" id="JAGFBR010000006">
    <property type="protein sequence ID" value="KAH0465756.1"/>
    <property type="molecule type" value="Genomic_DNA"/>
</dbReference>
<proteinExistence type="inferred from homology"/>
<name>A0AAV7HAZ0_DENCH</name>
<dbReference type="Proteomes" id="UP000775213">
    <property type="component" value="Unassembled WGS sequence"/>
</dbReference>
<gene>
    <name evidence="2" type="ORF">IEQ34_005859</name>
</gene>
<dbReference type="GO" id="GO:0004497">
    <property type="term" value="F:monooxygenase activity"/>
    <property type="evidence" value="ECO:0007669"/>
    <property type="project" value="InterPro"/>
</dbReference>
<comment type="similarity">
    <text evidence="1">Belongs to the cytochrome P450 family.</text>
</comment>
<evidence type="ECO:0000256" key="1">
    <source>
        <dbReference type="ARBA" id="ARBA00010617"/>
    </source>
</evidence>
<dbReference type="InterPro" id="IPR001128">
    <property type="entry name" value="Cyt_P450"/>
</dbReference>
<reference evidence="2 3" key="1">
    <citation type="journal article" date="2021" name="Hortic Res">
        <title>Chromosome-scale assembly of the Dendrobium chrysotoxum genome enhances the understanding of orchid evolution.</title>
        <authorList>
            <person name="Zhang Y."/>
            <person name="Zhang G.Q."/>
            <person name="Zhang D."/>
            <person name="Liu X.D."/>
            <person name="Xu X.Y."/>
            <person name="Sun W.H."/>
            <person name="Yu X."/>
            <person name="Zhu X."/>
            <person name="Wang Z.W."/>
            <person name="Zhao X."/>
            <person name="Zhong W.Y."/>
            <person name="Chen H."/>
            <person name="Yin W.L."/>
            <person name="Huang T."/>
            <person name="Niu S.C."/>
            <person name="Liu Z.J."/>
        </authorList>
    </citation>
    <scope>NUCLEOTIDE SEQUENCE [LARGE SCALE GENOMIC DNA]</scope>
    <source>
        <strain evidence="2">Lindl</strain>
    </source>
</reference>
<dbReference type="GO" id="GO:0020037">
    <property type="term" value="F:heme binding"/>
    <property type="evidence" value="ECO:0007669"/>
    <property type="project" value="InterPro"/>
</dbReference>
<evidence type="ECO:0008006" key="4">
    <source>
        <dbReference type="Google" id="ProtNLM"/>
    </source>
</evidence>
<dbReference type="GO" id="GO:0016705">
    <property type="term" value="F:oxidoreductase activity, acting on paired donors, with incorporation or reduction of molecular oxygen"/>
    <property type="evidence" value="ECO:0007669"/>
    <property type="project" value="InterPro"/>
</dbReference>
<dbReference type="SUPFAM" id="SSF48264">
    <property type="entry name" value="Cytochrome P450"/>
    <property type="match status" value="1"/>
</dbReference>
<dbReference type="Pfam" id="PF00067">
    <property type="entry name" value="p450"/>
    <property type="match status" value="1"/>
</dbReference>
<dbReference type="Gene3D" id="1.10.630.10">
    <property type="entry name" value="Cytochrome P450"/>
    <property type="match status" value="1"/>
</dbReference>
<evidence type="ECO:0000313" key="3">
    <source>
        <dbReference type="Proteomes" id="UP000775213"/>
    </source>
</evidence>
<dbReference type="AlphaFoldDB" id="A0AAV7HAZ0"/>
<sequence length="76" mass="8564">MKRAREVIITVIGFKKEIEDSDISKLPFLQVMLKEALLLHPPAPFLLPHKVKVSTEINGYMVPKNAQVLVNVWAIG</sequence>